<dbReference type="PANTHER" id="PTHR30292">
    <property type="entry name" value="UNCHARACTERIZED PROTEIN YBGL-RELATED"/>
    <property type="match status" value="1"/>
</dbReference>
<dbReference type="EMBL" id="PDET01000002">
    <property type="protein sequence ID" value="PRD16881.1"/>
    <property type="molecule type" value="Genomic_DNA"/>
</dbReference>
<dbReference type="SUPFAM" id="SSF88713">
    <property type="entry name" value="Glycoside hydrolase/deacetylase"/>
    <property type="match status" value="1"/>
</dbReference>
<name>A0A2S9IGF6_9GAMM</name>
<dbReference type="InterPro" id="IPR011330">
    <property type="entry name" value="Glyco_hydro/deAcase_b/a-brl"/>
</dbReference>
<reference evidence="2 3" key="1">
    <citation type="submission" date="2017-10" db="EMBL/GenBank/DDBJ databases">
        <title>Draft genome of two endophytic bacteria isolated from 'guarana' Paullinia cupana (Mart.) Ducke.</title>
        <authorList>
            <person name="Siqueira K.A."/>
            <person name="Liotti R.G."/>
            <person name="Mendes T.A."/>
            <person name="Soares M.A."/>
        </authorList>
    </citation>
    <scope>NUCLEOTIDE SEQUENCE [LARGE SCALE GENOMIC DNA]</scope>
    <source>
        <strain evidence="2 3">342</strain>
    </source>
</reference>
<dbReference type="OrthoDB" id="9773478at2"/>
<protein>
    <recommendedName>
        <fullName evidence="1">5-oxoprolinase subunit A</fullName>
        <shortName evidence="1">5-OPase subunit A</shortName>
        <ecNumber evidence="1">3.5.2.9</ecNumber>
    </recommendedName>
    <alternativeName>
        <fullName evidence="1">5-oxoprolinase (ATP-hydrolyzing) subunit A</fullName>
    </alternativeName>
</protein>
<dbReference type="CDD" id="cd10787">
    <property type="entry name" value="LamB_YcsF_like"/>
    <property type="match status" value="1"/>
</dbReference>
<dbReference type="Gene3D" id="3.20.20.370">
    <property type="entry name" value="Glycoside hydrolase/deacetylase"/>
    <property type="match status" value="1"/>
</dbReference>
<dbReference type="PANTHER" id="PTHR30292:SF0">
    <property type="entry name" value="5-OXOPROLINASE SUBUNIT A"/>
    <property type="match status" value="1"/>
</dbReference>
<dbReference type="InterPro" id="IPR005501">
    <property type="entry name" value="LamB/YcsF/PxpA-like"/>
</dbReference>
<comment type="catalytic activity">
    <reaction evidence="1">
        <text>5-oxo-L-proline + ATP + 2 H2O = L-glutamate + ADP + phosphate + H(+)</text>
        <dbReference type="Rhea" id="RHEA:10348"/>
        <dbReference type="ChEBI" id="CHEBI:15377"/>
        <dbReference type="ChEBI" id="CHEBI:15378"/>
        <dbReference type="ChEBI" id="CHEBI:29985"/>
        <dbReference type="ChEBI" id="CHEBI:30616"/>
        <dbReference type="ChEBI" id="CHEBI:43474"/>
        <dbReference type="ChEBI" id="CHEBI:58402"/>
        <dbReference type="ChEBI" id="CHEBI:456216"/>
        <dbReference type="EC" id="3.5.2.9"/>
    </reaction>
</comment>
<dbReference type="RefSeq" id="WP_105591463.1">
    <property type="nucleotide sequence ID" value="NZ_PDET01000002.1"/>
</dbReference>
<evidence type="ECO:0000313" key="2">
    <source>
        <dbReference type="EMBL" id="PRD16881.1"/>
    </source>
</evidence>
<evidence type="ECO:0000313" key="3">
    <source>
        <dbReference type="Proteomes" id="UP000239181"/>
    </source>
</evidence>
<keyword evidence="3" id="KW-1185">Reference proteome</keyword>
<comment type="similarity">
    <text evidence="1">Belongs to the LamB/PxpA family.</text>
</comment>
<dbReference type="AlphaFoldDB" id="A0A2S9IGF6"/>
<keyword evidence="1" id="KW-0067">ATP-binding</keyword>
<dbReference type="NCBIfam" id="NF003814">
    <property type="entry name" value="PRK05406.1-3"/>
    <property type="match status" value="1"/>
</dbReference>
<sequence length="257" mass="27183">MRSIDLNADLGEGFGDWRIGDDAGLMALISSANVACGFHAGDASIMASSVALAKRYGVDLGAHVGFPDLAGFGRRRMQIDTQTLAHYVTYQLGALAAFARVADYPLSHMSFHGALGNMAAEDESLARPLLAAVKAFDPNLIISTTAANAVERCARELGLRVACTFLADRAYQANGLLVPRGTPGAVIHDPQQVSQRVIDLLKSGCVTAIDGTRLPMAVSSILMHGDTPGALALIEQLRADITDQGGEIRPISKHFIE</sequence>
<dbReference type="Proteomes" id="UP000239181">
    <property type="component" value="Unassembled WGS sequence"/>
</dbReference>
<dbReference type="EC" id="3.5.2.9" evidence="1"/>
<keyword evidence="1" id="KW-0547">Nucleotide-binding</keyword>
<dbReference type="GO" id="GO:0017168">
    <property type="term" value="F:5-oxoprolinase (ATP-hydrolyzing) activity"/>
    <property type="evidence" value="ECO:0007669"/>
    <property type="project" value="UniProtKB-UniRule"/>
</dbReference>
<dbReference type="Pfam" id="PF03746">
    <property type="entry name" value="LamB_YcsF"/>
    <property type="match status" value="1"/>
</dbReference>
<dbReference type="HAMAP" id="MF_00691">
    <property type="entry name" value="PxpA"/>
    <property type="match status" value="1"/>
</dbReference>
<comment type="subunit">
    <text evidence="1">Forms a complex composed of PxpA, PxpB and PxpC.</text>
</comment>
<proteinExistence type="inferred from homology"/>
<evidence type="ECO:0000256" key="1">
    <source>
        <dbReference type="HAMAP-Rule" id="MF_00691"/>
    </source>
</evidence>
<comment type="caution">
    <text evidence="2">The sequence shown here is derived from an EMBL/GenBank/DDBJ whole genome shotgun (WGS) entry which is preliminary data.</text>
</comment>
<dbReference type="NCBIfam" id="NF003816">
    <property type="entry name" value="PRK05406.1-5"/>
    <property type="match status" value="1"/>
</dbReference>
<dbReference type="GO" id="GO:0005524">
    <property type="term" value="F:ATP binding"/>
    <property type="evidence" value="ECO:0007669"/>
    <property type="project" value="UniProtKB-UniRule"/>
</dbReference>
<gene>
    <name evidence="1" type="primary">pxpA</name>
    <name evidence="2" type="ORF">CQW29_04230</name>
</gene>
<keyword evidence="1" id="KW-0378">Hydrolase</keyword>
<accession>A0A2S9IGF6</accession>
<comment type="function">
    <text evidence="1">Catalyzes the cleavage of 5-oxoproline to form L-glutamate coupled to the hydrolysis of ATP to ADP and inorganic phosphate.</text>
</comment>
<dbReference type="GO" id="GO:0005975">
    <property type="term" value="P:carbohydrate metabolic process"/>
    <property type="evidence" value="ECO:0007669"/>
    <property type="project" value="InterPro"/>
</dbReference>
<organism evidence="2 3">
    <name type="scientific">Pantoea coffeiphila</name>
    <dbReference type="NCBI Taxonomy" id="1465635"/>
    <lineage>
        <taxon>Bacteria</taxon>
        <taxon>Pseudomonadati</taxon>
        <taxon>Pseudomonadota</taxon>
        <taxon>Gammaproteobacteria</taxon>
        <taxon>Enterobacterales</taxon>
        <taxon>Erwiniaceae</taxon>
        <taxon>Pantoea</taxon>
    </lineage>
</organism>